<evidence type="ECO:0000256" key="6">
    <source>
        <dbReference type="ARBA" id="ARBA00023242"/>
    </source>
</evidence>
<evidence type="ECO:0000259" key="8">
    <source>
        <dbReference type="SMART" id="SM00906"/>
    </source>
</evidence>
<keyword evidence="5" id="KW-0804">Transcription</keyword>
<keyword evidence="1" id="KW-0479">Metal-binding</keyword>
<sequence length="653" mass="73148">MQVQTGQTPHSLKQQAFHKQLAQTTPKTTQSRPRTPVFEQTETVIGGKFYVHRENHPFGETQAIARGVTHKTRLFGQSHWMNTAVMFGDIFGMIGSRLRGETSKPMKGIQKCKALATTIKAQRTPSTPCLPTNELPSKELCDQLVDRYLSTIERLYRIIHIPSFRQSYEALWAGAKSDAAFLLTVKLVLAIGAVTHDASFSLRPSAIRWIYEAQTAMSEPRLKQRLNIEYLQISLLLLLARDIVDVNSDLTWISVGSLYRTAIYMGLNRDPSQLPRRSLLAAEMRRRLWNTILEIMLQTSLMSGGPPLVSLNEFDTMPPGNFDDEQLAASETTTTETAPRPEHQYTQTSVAIALRKTFSARLATVKFLNNLNSNGSYEETLRIDNDIRAGCKELRRTIHGYKTSSTGPWPLDFEISTVDFLLHRYISALHMPFFGASLQETKYAFTRKIVLESALKIWYAAYPPHDSMLSGSDKQSDLLRLTTSGHGLFRSVTLLATLIVALELRAQLQEDAESLTGPITIRPDLVTVLENSKVWCRQCIEAGETNIKGHLLMSIVMAQIQALMRGVRQSEMPELLVRAAEDSVDLCVMILEEKAAAGTGLVASEGFHQMETPSSIPSDMASEFDFMGNASLFDFGAMENMNWDFSDANMSFF</sequence>
<feature type="compositionally biased region" description="Polar residues" evidence="7">
    <location>
        <begin position="21"/>
        <end position="36"/>
    </location>
</feature>
<proteinExistence type="predicted"/>
<dbReference type="Proteomes" id="UP001303373">
    <property type="component" value="Chromosome 2"/>
</dbReference>
<dbReference type="GO" id="GO:0001228">
    <property type="term" value="F:DNA-binding transcription activator activity, RNA polymerase II-specific"/>
    <property type="evidence" value="ECO:0007669"/>
    <property type="project" value="TreeGrafter"/>
</dbReference>
<dbReference type="PANTHER" id="PTHR31944">
    <property type="entry name" value="HEME-RESPONSIVE ZINC FINGER TRANSCRIPTION FACTOR HAP1"/>
    <property type="match status" value="1"/>
</dbReference>
<dbReference type="GO" id="GO:0000978">
    <property type="term" value="F:RNA polymerase II cis-regulatory region sequence-specific DNA binding"/>
    <property type="evidence" value="ECO:0007669"/>
    <property type="project" value="TreeGrafter"/>
</dbReference>
<dbReference type="InterPro" id="IPR051430">
    <property type="entry name" value="Fungal_TF_Env_Response"/>
</dbReference>
<keyword evidence="10" id="KW-1185">Reference proteome</keyword>
<feature type="compositionally biased region" description="Polar residues" evidence="7">
    <location>
        <begin position="1"/>
        <end position="14"/>
    </location>
</feature>
<evidence type="ECO:0000256" key="5">
    <source>
        <dbReference type="ARBA" id="ARBA00023163"/>
    </source>
</evidence>
<feature type="domain" description="Xylanolytic transcriptional activator regulatory" evidence="8">
    <location>
        <begin position="251"/>
        <end position="325"/>
    </location>
</feature>
<keyword evidence="4" id="KW-0238">DNA-binding</keyword>
<keyword evidence="3" id="KW-0805">Transcription regulation</keyword>
<evidence type="ECO:0000313" key="10">
    <source>
        <dbReference type="Proteomes" id="UP001303373"/>
    </source>
</evidence>
<dbReference type="GO" id="GO:0006351">
    <property type="term" value="P:DNA-templated transcription"/>
    <property type="evidence" value="ECO:0007669"/>
    <property type="project" value="InterPro"/>
</dbReference>
<keyword evidence="2" id="KW-0862">Zinc</keyword>
<gene>
    <name evidence="9" type="ORF">R9X50_00187300</name>
</gene>
<dbReference type="GO" id="GO:0005634">
    <property type="term" value="C:nucleus"/>
    <property type="evidence" value="ECO:0007669"/>
    <property type="project" value="TreeGrafter"/>
</dbReference>
<dbReference type="InterPro" id="IPR007219">
    <property type="entry name" value="XnlR_reg_dom"/>
</dbReference>
<reference evidence="9 10" key="1">
    <citation type="submission" date="2023-11" db="EMBL/GenBank/DDBJ databases">
        <title>An acidophilic fungus is an integral part of prey digestion in a carnivorous sundew plant.</title>
        <authorList>
            <person name="Tsai I.J."/>
        </authorList>
    </citation>
    <scope>NUCLEOTIDE SEQUENCE [LARGE SCALE GENOMIC DNA]</scope>
    <source>
        <strain evidence="9">169a</strain>
    </source>
</reference>
<feature type="region of interest" description="Disordered" evidence="7">
    <location>
        <begin position="1"/>
        <end position="36"/>
    </location>
</feature>
<dbReference type="SMART" id="SM00906">
    <property type="entry name" value="Fungal_trans"/>
    <property type="match status" value="1"/>
</dbReference>
<evidence type="ECO:0000256" key="4">
    <source>
        <dbReference type="ARBA" id="ARBA00023125"/>
    </source>
</evidence>
<evidence type="ECO:0000256" key="1">
    <source>
        <dbReference type="ARBA" id="ARBA00022723"/>
    </source>
</evidence>
<evidence type="ECO:0000313" key="9">
    <source>
        <dbReference type="EMBL" id="WPG99068.1"/>
    </source>
</evidence>
<dbReference type="CDD" id="cd12148">
    <property type="entry name" value="fungal_TF_MHR"/>
    <property type="match status" value="1"/>
</dbReference>
<evidence type="ECO:0000256" key="3">
    <source>
        <dbReference type="ARBA" id="ARBA00023015"/>
    </source>
</evidence>
<protein>
    <recommendedName>
        <fullName evidence="8">Xylanolytic transcriptional activator regulatory domain-containing protein</fullName>
    </recommendedName>
</protein>
<evidence type="ECO:0000256" key="2">
    <source>
        <dbReference type="ARBA" id="ARBA00022833"/>
    </source>
</evidence>
<dbReference type="AlphaFoldDB" id="A0AAQ3R665"/>
<keyword evidence="6" id="KW-0539">Nucleus</keyword>
<dbReference type="EMBL" id="CP138581">
    <property type="protein sequence ID" value="WPG99068.1"/>
    <property type="molecule type" value="Genomic_DNA"/>
</dbReference>
<dbReference type="GO" id="GO:0008270">
    <property type="term" value="F:zinc ion binding"/>
    <property type="evidence" value="ECO:0007669"/>
    <property type="project" value="InterPro"/>
</dbReference>
<accession>A0AAQ3R665</accession>
<dbReference type="Pfam" id="PF04082">
    <property type="entry name" value="Fungal_trans"/>
    <property type="match status" value="1"/>
</dbReference>
<organism evidence="9 10">
    <name type="scientific">Acrodontium crateriforme</name>
    <dbReference type="NCBI Taxonomy" id="150365"/>
    <lineage>
        <taxon>Eukaryota</taxon>
        <taxon>Fungi</taxon>
        <taxon>Dikarya</taxon>
        <taxon>Ascomycota</taxon>
        <taxon>Pezizomycotina</taxon>
        <taxon>Dothideomycetes</taxon>
        <taxon>Dothideomycetidae</taxon>
        <taxon>Mycosphaerellales</taxon>
        <taxon>Teratosphaeriaceae</taxon>
        <taxon>Acrodontium</taxon>
    </lineage>
</organism>
<dbReference type="PANTHER" id="PTHR31944:SF131">
    <property type="entry name" value="HEME-RESPONSIVE ZINC FINGER TRANSCRIPTION FACTOR HAP1"/>
    <property type="match status" value="1"/>
</dbReference>
<evidence type="ECO:0000256" key="7">
    <source>
        <dbReference type="SAM" id="MobiDB-lite"/>
    </source>
</evidence>
<name>A0AAQ3R665_9PEZI</name>